<dbReference type="InterPro" id="IPR054223">
    <property type="entry name" value="DUF6943"/>
</dbReference>
<dbReference type="EMBL" id="NOXX01000181">
    <property type="protein sequence ID" value="OYQ45491.1"/>
    <property type="molecule type" value="Genomic_DNA"/>
</dbReference>
<reference evidence="1 2" key="1">
    <citation type="submission" date="2017-07" db="EMBL/GenBank/DDBJ databases">
        <title>Flavobacterium cyanobacteriorum sp. nov., isolated from cyanobacterial aggregates in a eutrophic lake.</title>
        <authorList>
            <person name="Cai H."/>
        </authorList>
    </citation>
    <scope>NUCLEOTIDE SEQUENCE [LARGE SCALE GENOMIC DNA]</scope>
    <source>
        <strain evidence="1 2">TH167</strain>
    </source>
</reference>
<dbReference type="AlphaFoldDB" id="A0A255ZVQ3"/>
<dbReference type="Proteomes" id="UP000216035">
    <property type="component" value="Unassembled WGS sequence"/>
</dbReference>
<protein>
    <submittedName>
        <fullName evidence="1">Uncharacterized protein</fullName>
    </submittedName>
</protein>
<sequence>MAKFSLKTYSPKAQINEPHFYILCKGNNSGKPLSEPCPNCFVLTAKTEEDKQFFYSLCFGLWKAKSFEYFLKGSVIPFITIGDCKQAINTGLEQASTDLKGFNKSVKALEILEQQEKKYKETLLLINDAKRAIFYRYIKKR</sequence>
<accession>A0A255ZVQ3</accession>
<dbReference type="OrthoDB" id="670969at2"/>
<name>A0A255ZVQ3_9FLAO</name>
<keyword evidence="2" id="KW-1185">Reference proteome</keyword>
<evidence type="ECO:0000313" key="2">
    <source>
        <dbReference type="Proteomes" id="UP000216035"/>
    </source>
</evidence>
<organism evidence="1 2">
    <name type="scientific">Flavobacterium aurantiibacter</name>
    <dbReference type="NCBI Taxonomy" id="2023067"/>
    <lineage>
        <taxon>Bacteria</taxon>
        <taxon>Pseudomonadati</taxon>
        <taxon>Bacteroidota</taxon>
        <taxon>Flavobacteriia</taxon>
        <taxon>Flavobacteriales</taxon>
        <taxon>Flavobacteriaceae</taxon>
        <taxon>Flavobacterium</taxon>
    </lineage>
</organism>
<evidence type="ECO:0000313" key="1">
    <source>
        <dbReference type="EMBL" id="OYQ45491.1"/>
    </source>
</evidence>
<proteinExistence type="predicted"/>
<comment type="caution">
    <text evidence="1">The sequence shown here is derived from an EMBL/GenBank/DDBJ whole genome shotgun (WGS) entry which is preliminary data.</text>
</comment>
<gene>
    <name evidence="1" type="ORF">CHX27_06125</name>
</gene>
<dbReference type="Pfam" id="PF22105">
    <property type="entry name" value="DUF6943"/>
    <property type="match status" value="1"/>
</dbReference>